<dbReference type="Proteomes" id="UP001519332">
    <property type="component" value="Unassembled WGS sequence"/>
</dbReference>
<dbReference type="InterPro" id="IPR024534">
    <property type="entry name" value="JetD_C"/>
</dbReference>
<accession>A0ABS4T7W9</accession>
<dbReference type="Pfam" id="PF09983">
    <property type="entry name" value="JetD_C"/>
    <property type="match status" value="1"/>
</dbReference>
<evidence type="ECO:0000259" key="2">
    <source>
        <dbReference type="Pfam" id="PF11795"/>
    </source>
</evidence>
<evidence type="ECO:0000313" key="4">
    <source>
        <dbReference type="Proteomes" id="UP001519332"/>
    </source>
</evidence>
<comment type="caution">
    <text evidence="3">The sequence shown here is derived from an EMBL/GenBank/DDBJ whole genome shotgun (WGS) entry which is preliminary data.</text>
</comment>
<dbReference type="InterPro" id="IPR024537">
    <property type="entry name" value="DUF3322"/>
</dbReference>
<dbReference type="Pfam" id="PF11795">
    <property type="entry name" value="DUF3322"/>
    <property type="match status" value="1"/>
</dbReference>
<dbReference type="EMBL" id="JAGINW010000001">
    <property type="protein sequence ID" value="MBP2320521.1"/>
    <property type="molecule type" value="Genomic_DNA"/>
</dbReference>
<evidence type="ECO:0008006" key="5">
    <source>
        <dbReference type="Google" id="ProtNLM"/>
    </source>
</evidence>
<sequence length="391" mass="44209">MRTPDDILDQIRTRYDNNWRDWLVIPPGALSFSLAPPTAHTIAHDAAAVATWLRTWREWAHDHATVHMRTATRRTLIGTQQIYTHVDLHSVDSLVALIPDLAKRWYTATQRYSSISVLVVPQEQLKPYLAQIAALDDYDFRLLIRVTQWFTKNPKSGLTIRQVPVPGLHTKWLARNRSLVLALLGLPQLSEPDDDDLDVRDLDALGLRLLPTSIDIILTDPEDQRSLGGLRHIRAPLAEIAGLWLRPRHVLIVENKQSALPVPDWPGVVVIHSLGNFLDALAAIPWITSAQAWYWGDLDRAGFTLLSRARTRLPGITSVLMDRDTLSQHIELAVIDPTGRIDPPDSTLTIAERETLAALTDEGGQLRLEQERIPWNYVNHIFDKVLRGLSR</sequence>
<dbReference type="InterPro" id="IPR014544">
    <property type="entry name" value="UCP028408"/>
</dbReference>
<keyword evidence="4" id="KW-1185">Reference proteome</keyword>
<dbReference type="PIRSF" id="PIRSF028408">
    <property type="entry name" value="UCP028408"/>
    <property type="match status" value="1"/>
</dbReference>
<feature type="domain" description="Wadjet protein JetD C-terminal" evidence="1">
    <location>
        <begin position="210"/>
        <end position="379"/>
    </location>
</feature>
<feature type="domain" description="DUF3322" evidence="2">
    <location>
        <begin position="4"/>
        <end position="184"/>
    </location>
</feature>
<organism evidence="3 4">
    <name type="scientific">Kibdelosporangium banguiense</name>
    <dbReference type="NCBI Taxonomy" id="1365924"/>
    <lineage>
        <taxon>Bacteria</taxon>
        <taxon>Bacillati</taxon>
        <taxon>Actinomycetota</taxon>
        <taxon>Actinomycetes</taxon>
        <taxon>Pseudonocardiales</taxon>
        <taxon>Pseudonocardiaceae</taxon>
        <taxon>Kibdelosporangium</taxon>
    </lineage>
</organism>
<gene>
    <name evidence="3" type="ORF">JOF56_000906</name>
</gene>
<protein>
    <recommendedName>
        <fullName evidence="5">DUF3322 and DUF2220 domain-containing protein</fullName>
    </recommendedName>
</protein>
<evidence type="ECO:0000259" key="1">
    <source>
        <dbReference type="Pfam" id="PF09983"/>
    </source>
</evidence>
<dbReference type="RefSeq" id="WP_209634755.1">
    <property type="nucleotide sequence ID" value="NZ_JAGINW010000001.1"/>
</dbReference>
<reference evidence="3 4" key="1">
    <citation type="submission" date="2021-03" db="EMBL/GenBank/DDBJ databases">
        <title>Sequencing the genomes of 1000 actinobacteria strains.</title>
        <authorList>
            <person name="Klenk H.-P."/>
        </authorList>
    </citation>
    <scope>NUCLEOTIDE SEQUENCE [LARGE SCALE GENOMIC DNA]</scope>
    <source>
        <strain evidence="3 4">DSM 46670</strain>
    </source>
</reference>
<evidence type="ECO:0000313" key="3">
    <source>
        <dbReference type="EMBL" id="MBP2320521.1"/>
    </source>
</evidence>
<proteinExistence type="predicted"/>
<name>A0ABS4T7W9_9PSEU</name>